<keyword evidence="2" id="KW-0169">Cobalamin biosynthesis</keyword>
<comment type="pathway">
    <text evidence="1">Cofactor biosynthesis; adenosylcobalamin biosynthesis.</text>
</comment>
<evidence type="ECO:0000313" key="5">
    <source>
        <dbReference type="Proteomes" id="UP000279673"/>
    </source>
</evidence>
<proteinExistence type="predicted"/>
<comment type="caution">
    <text evidence="4">The sequence shown here is derived from an EMBL/GenBank/DDBJ whole genome shotgun (WGS) entry which is preliminary data.</text>
</comment>
<sequence>MTRILLLGGTTEASRMAAALAASGLPALFSYAGRTGAPAPQPLPTRIGGFGGVAGLVAFLRAENIGAVIDATHPFAAQMSRNAIAACAQTGVPLVALERAPWRAEPGDRWTAVPDIAAAVAALPEAGARVFLAIGKQTLAPFAGKPGNHYLLRLVDPPEGLLPLADAEAVIARGPFSTEGDIALLRDHGITHVVAKNAGGAGAEAKLIAARALGLGVIVIDRPALPPREVRAEVAGVSEWLAAHGFTPRGV</sequence>
<dbReference type="InterPro" id="IPR003723">
    <property type="entry name" value="Precorrin-6x_reduct"/>
</dbReference>
<dbReference type="RefSeq" id="WP_121533589.1">
    <property type="nucleotide sequence ID" value="NZ_RCHI01000008.1"/>
</dbReference>
<evidence type="ECO:0000313" key="4">
    <source>
        <dbReference type="EMBL" id="RLL64753.1"/>
    </source>
</evidence>
<evidence type="ECO:0000256" key="3">
    <source>
        <dbReference type="ARBA" id="ARBA00023002"/>
    </source>
</evidence>
<dbReference type="NCBIfam" id="TIGR00715">
    <property type="entry name" value="precor6x_red"/>
    <property type="match status" value="1"/>
</dbReference>
<dbReference type="NCBIfam" id="NF005968">
    <property type="entry name" value="PRK08057.1-2"/>
    <property type="match status" value="1"/>
</dbReference>
<dbReference type="EMBL" id="RCHI01000008">
    <property type="protein sequence ID" value="RLL64753.1"/>
    <property type="molecule type" value="Genomic_DNA"/>
</dbReference>
<evidence type="ECO:0000256" key="2">
    <source>
        <dbReference type="ARBA" id="ARBA00022573"/>
    </source>
</evidence>
<keyword evidence="5" id="KW-1185">Reference proteome</keyword>
<dbReference type="Proteomes" id="UP000279673">
    <property type="component" value="Unassembled WGS sequence"/>
</dbReference>
<dbReference type="PANTHER" id="PTHR36925:SF1">
    <property type="entry name" value="COBALT-PRECORRIN-6A REDUCTASE"/>
    <property type="match status" value="1"/>
</dbReference>
<organism evidence="4 5">
    <name type="scientific">Paenirhodobacter hankyongi</name>
    <dbReference type="NCBI Taxonomy" id="2294033"/>
    <lineage>
        <taxon>Bacteria</taxon>
        <taxon>Pseudomonadati</taxon>
        <taxon>Pseudomonadota</taxon>
        <taxon>Alphaproteobacteria</taxon>
        <taxon>Rhodobacterales</taxon>
        <taxon>Rhodobacter group</taxon>
        <taxon>Paenirhodobacter</taxon>
    </lineage>
</organism>
<dbReference type="EC" id="1.3.1.106" evidence="4"/>
<protein>
    <submittedName>
        <fullName evidence="4">Cobalt-precorrin-6A reductase</fullName>
        <ecNumber evidence="4">1.3.1.106</ecNumber>
    </submittedName>
</protein>
<dbReference type="PANTHER" id="PTHR36925">
    <property type="entry name" value="COBALT-PRECORRIN-6A REDUCTASE"/>
    <property type="match status" value="1"/>
</dbReference>
<keyword evidence="3 4" id="KW-0560">Oxidoreductase</keyword>
<dbReference type="GO" id="GO:0016994">
    <property type="term" value="F:precorrin-6A reductase activity"/>
    <property type="evidence" value="ECO:0007669"/>
    <property type="project" value="InterPro"/>
</dbReference>
<dbReference type="Pfam" id="PF02571">
    <property type="entry name" value="CbiJ"/>
    <property type="match status" value="1"/>
</dbReference>
<dbReference type="AlphaFoldDB" id="A0A421BNU4"/>
<dbReference type="GO" id="GO:0009236">
    <property type="term" value="P:cobalamin biosynthetic process"/>
    <property type="evidence" value="ECO:0007669"/>
    <property type="project" value="UniProtKB-UniPathway"/>
</dbReference>
<name>A0A421BNU4_9RHOB</name>
<dbReference type="PROSITE" id="PS51014">
    <property type="entry name" value="COBK_CBIJ"/>
    <property type="match status" value="1"/>
</dbReference>
<accession>A0A421BNU4</accession>
<dbReference type="UniPathway" id="UPA00148"/>
<evidence type="ECO:0000256" key="1">
    <source>
        <dbReference type="ARBA" id="ARBA00004953"/>
    </source>
</evidence>
<reference evidence="4 5" key="1">
    <citation type="submission" date="2018-10" db="EMBL/GenBank/DDBJ databases">
        <title>Rhodobacter sp . BO-81.</title>
        <authorList>
            <person name="Im W.T."/>
        </authorList>
    </citation>
    <scope>NUCLEOTIDE SEQUENCE [LARGE SCALE GENOMIC DNA]</scope>
    <source>
        <strain evidence="4 5">BO-81</strain>
    </source>
</reference>
<gene>
    <name evidence="4" type="ORF">DYS74_10525</name>
</gene>